<dbReference type="Proteomes" id="UP000309872">
    <property type="component" value="Unassembled WGS sequence"/>
</dbReference>
<comment type="caution">
    <text evidence="2">The sequence shown here is derived from an EMBL/GenBank/DDBJ whole genome shotgun (WGS) entry which is preliminary data.</text>
</comment>
<feature type="signal peptide" evidence="1">
    <location>
        <begin position="1"/>
        <end position="25"/>
    </location>
</feature>
<dbReference type="OrthoDB" id="1122951at2"/>
<feature type="chain" id="PRO_5020283921" description="DUF4374 domain-containing protein" evidence="1">
    <location>
        <begin position="26"/>
        <end position="460"/>
    </location>
</feature>
<dbReference type="EMBL" id="SUKA01000001">
    <property type="protein sequence ID" value="TJY67998.1"/>
    <property type="molecule type" value="Genomic_DNA"/>
</dbReference>
<evidence type="ECO:0000313" key="2">
    <source>
        <dbReference type="EMBL" id="TJY67998.1"/>
    </source>
</evidence>
<name>A0A4U0H8B1_9SPHI</name>
<dbReference type="AlphaFoldDB" id="A0A4U0H8B1"/>
<dbReference type="RefSeq" id="WP_136818866.1">
    <property type="nucleotide sequence ID" value="NZ_BMJX01000001.1"/>
</dbReference>
<sequence length="460" mass="49674">MKKNLLKSALYATALLALTFTGCNKDNGPDTEPEDTDTRWITLTAAMSLGADGAPPTTTNGNGGTLAYGITHGQAIDPNFELDIYPAGKGLMLTSPRTSRVQASEDGKILFDIQYTGADAGLFQSYQVAGQGNYTTFGREVNTQDILGTQPRWIKSTDELGVGVNSDGATLTTEYDGTGLTATFKRNVRTVRVAILDLKDPGMINTRQVPVSFPDELAVQGYTLGRTDVPLINAAKTKIYIGCAVSKIDPTKPSLNLDGTVAWTTNDNTNNTIGTVTLVLDYPTLRNPEFIISNVAKGNNNGYRTKTQHVGTDGHIYQAVATNGFQILRISKETDKYDDTYEFNLNTALGTTGTSIRGFRYIKDGKAIVLYHETDKSGGYIALVDLNAKTAKKLATEIEADTELNFGQHQNVGVVGDYAYIPLTPAGKAGNVYVVNWKEETIVKGAKLTGYAFARYIGSY</sequence>
<gene>
    <name evidence="2" type="ORF">FAZ19_01690</name>
</gene>
<keyword evidence="3" id="KW-1185">Reference proteome</keyword>
<evidence type="ECO:0000256" key="1">
    <source>
        <dbReference type="SAM" id="SignalP"/>
    </source>
</evidence>
<protein>
    <recommendedName>
        <fullName evidence="4">DUF4374 domain-containing protein</fullName>
    </recommendedName>
</protein>
<proteinExistence type="predicted"/>
<organism evidence="2 3">
    <name type="scientific">Sphingobacterium alkalisoli</name>
    <dbReference type="NCBI Taxonomy" id="1874115"/>
    <lineage>
        <taxon>Bacteria</taxon>
        <taxon>Pseudomonadati</taxon>
        <taxon>Bacteroidota</taxon>
        <taxon>Sphingobacteriia</taxon>
        <taxon>Sphingobacteriales</taxon>
        <taxon>Sphingobacteriaceae</taxon>
        <taxon>Sphingobacterium</taxon>
    </lineage>
</organism>
<dbReference type="PROSITE" id="PS51257">
    <property type="entry name" value="PROKAR_LIPOPROTEIN"/>
    <property type="match status" value="1"/>
</dbReference>
<keyword evidence="1" id="KW-0732">Signal</keyword>
<reference evidence="2 3" key="1">
    <citation type="submission" date="2019-04" db="EMBL/GenBank/DDBJ databases">
        <title>Sphingobacterium olei sp. nov., isolated from oil-contaminated soil.</title>
        <authorList>
            <person name="Liu B."/>
        </authorList>
    </citation>
    <scope>NUCLEOTIDE SEQUENCE [LARGE SCALE GENOMIC DNA]</scope>
    <source>
        <strain evidence="2 3">Y3L14</strain>
    </source>
</reference>
<evidence type="ECO:0000313" key="3">
    <source>
        <dbReference type="Proteomes" id="UP000309872"/>
    </source>
</evidence>
<accession>A0A4U0H8B1</accession>
<evidence type="ECO:0008006" key="4">
    <source>
        <dbReference type="Google" id="ProtNLM"/>
    </source>
</evidence>